<accession>A0AAW0UT01</accession>
<gene>
    <name evidence="1" type="ORF">O3P69_000635</name>
</gene>
<protein>
    <submittedName>
        <fullName evidence="1">Uncharacterized protein</fullName>
    </submittedName>
</protein>
<dbReference type="EMBL" id="JARAKH010000007">
    <property type="protein sequence ID" value="KAK8402348.1"/>
    <property type="molecule type" value="Genomic_DNA"/>
</dbReference>
<dbReference type="Proteomes" id="UP001487740">
    <property type="component" value="Unassembled WGS sequence"/>
</dbReference>
<evidence type="ECO:0000313" key="1">
    <source>
        <dbReference type="EMBL" id="KAK8402348.1"/>
    </source>
</evidence>
<evidence type="ECO:0000313" key="2">
    <source>
        <dbReference type="Proteomes" id="UP001487740"/>
    </source>
</evidence>
<keyword evidence="2" id="KW-1185">Reference proteome</keyword>
<sequence>MVVVVVVVMVQREEGRRKWLMRGDGEGCDVQCEKKKQEGKRGCPNSGLLHGGNGKFSVDFVTACRTSHAVTKPQGIVKAPQLQRSSASMVVLRDQ</sequence>
<organism evidence="1 2">
    <name type="scientific">Scylla paramamosain</name>
    <name type="common">Mud crab</name>
    <dbReference type="NCBI Taxonomy" id="85552"/>
    <lineage>
        <taxon>Eukaryota</taxon>
        <taxon>Metazoa</taxon>
        <taxon>Ecdysozoa</taxon>
        <taxon>Arthropoda</taxon>
        <taxon>Crustacea</taxon>
        <taxon>Multicrustacea</taxon>
        <taxon>Malacostraca</taxon>
        <taxon>Eumalacostraca</taxon>
        <taxon>Eucarida</taxon>
        <taxon>Decapoda</taxon>
        <taxon>Pleocyemata</taxon>
        <taxon>Brachyura</taxon>
        <taxon>Eubrachyura</taxon>
        <taxon>Portunoidea</taxon>
        <taxon>Portunidae</taxon>
        <taxon>Portuninae</taxon>
        <taxon>Scylla</taxon>
    </lineage>
</organism>
<dbReference type="AlphaFoldDB" id="A0AAW0UT01"/>
<comment type="caution">
    <text evidence="1">The sequence shown here is derived from an EMBL/GenBank/DDBJ whole genome shotgun (WGS) entry which is preliminary data.</text>
</comment>
<name>A0AAW0UT01_SCYPA</name>
<reference evidence="1 2" key="1">
    <citation type="submission" date="2023-03" db="EMBL/GenBank/DDBJ databases">
        <title>High-quality genome of Scylla paramamosain provides insights in environmental adaptation.</title>
        <authorList>
            <person name="Zhang L."/>
        </authorList>
    </citation>
    <scope>NUCLEOTIDE SEQUENCE [LARGE SCALE GENOMIC DNA]</scope>
    <source>
        <strain evidence="1">LZ_2023a</strain>
        <tissue evidence="1">Muscle</tissue>
    </source>
</reference>
<proteinExistence type="predicted"/>